<evidence type="ECO:0000259" key="7">
    <source>
        <dbReference type="PROSITE" id="PS50112"/>
    </source>
</evidence>
<evidence type="ECO:0000256" key="3">
    <source>
        <dbReference type="ARBA" id="ARBA00022553"/>
    </source>
</evidence>
<dbReference type="PROSITE" id="PS50109">
    <property type="entry name" value="HIS_KIN"/>
    <property type="match status" value="1"/>
</dbReference>
<sequence>MTLTLSERFTAWVVDDSPMEAEAVQRVLEASGDVEIFLDGATLLERISLAPLPDVIVLDWMLPGSSGLEICSFLRLRWDEAELPILLLTARGAKADVVEGLSAGANDYVSKPYAPEELAARVSVLVRLRRAHLRALRAESEVRQRETDYRRLTDNLPDVVSRIDHQHRHLYVSPSVTRLWGLPAEHYLGKTTVELGMPANQVAAWNAAVDAALRGREASMHFDLSSRGGLRHFHSRVVPERDEEGNVVSVLCIARDMTSQVRAEQALRESEERLRLALEVGKIGTWDSDPRTLELTCDARATVLFGLKPERKAHPDHLYEPLSPEDRERVRAEVDKALVGENGGLFASEYRTPLAADGIERWVSVQGRVFFDGQGQAVRFLGTVRDISEGRRQEEEARQMAEFQEKLVAIVGHDLRNPLSAIQVSAALLARKLGEPSLLRKLHVISTAADRAGHITRDLLDLTQARLGGGIPVRPQPCELHAVIREVAEEHHAAHPERDIRLDLAGTAEGVWDPERLAQVVANLLSNALNYSPPGTPVEISSQRHEEELVLRFHNQGPPIPEEMRSRLFAPFKRRPERSAGPRDGLGLGLYIAERIVSAHGGHIGVDSTELQGTTFFVHLPWRSPAMLVLDPEG</sequence>
<dbReference type="Gene3D" id="2.10.70.100">
    <property type="match status" value="1"/>
</dbReference>
<dbReference type="EC" id="2.7.13.3" evidence="2"/>
<dbReference type="Gene3D" id="3.30.565.10">
    <property type="entry name" value="Histidine kinase-like ATPase, C-terminal domain"/>
    <property type="match status" value="1"/>
</dbReference>
<dbReference type="Gene3D" id="3.40.50.2300">
    <property type="match status" value="1"/>
</dbReference>
<dbReference type="Pfam" id="PF00512">
    <property type="entry name" value="HisKA"/>
    <property type="match status" value="1"/>
</dbReference>
<reference evidence="9 10" key="1">
    <citation type="journal article" date="2011" name="Mol. Biol. Evol.">
        <title>Comparative genomic analysis of fruiting body formation in Myxococcales.</title>
        <authorList>
            <person name="Huntley S."/>
            <person name="Hamann N."/>
            <person name="Wegener-Feldbrugge S."/>
            <person name="Treuner-Lange A."/>
            <person name="Kube M."/>
            <person name="Reinhardt R."/>
            <person name="Klages S."/>
            <person name="Muller R."/>
            <person name="Ronning C.M."/>
            <person name="Nierman W.C."/>
            <person name="Sogaard-Andersen L."/>
        </authorList>
    </citation>
    <scope>NUCLEOTIDE SEQUENCE [LARGE SCALE GENOMIC DNA]</scope>
    <source>
        <strain evidence="9 10">DW4/3-1</strain>
    </source>
</reference>
<keyword evidence="3 4" id="KW-0597">Phosphoprotein</keyword>
<feature type="domain" description="PAS" evidence="7">
    <location>
        <begin position="270"/>
        <end position="341"/>
    </location>
</feature>
<dbReference type="SUPFAM" id="SSF47384">
    <property type="entry name" value="Homodimeric domain of signal transducing histidine kinase"/>
    <property type="match status" value="1"/>
</dbReference>
<feature type="modified residue" description="4-aspartylphosphate" evidence="4">
    <location>
        <position position="59"/>
    </location>
</feature>
<dbReference type="InterPro" id="IPR036097">
    <property type="entry name" value="HisK_dim/P_sf"/>
</dbReference>
<gene>
    <name evidence="9" type="ordered locus">STAUR_1486</name>
</gene>
<dbReference type="PANTHER" id="PTHR43547:SF2">
    <property type="entry name" value="HYBRID SIGNAL TRANSDUCTION HISTIDINE KINASE C"/>
    <property type="match status" value="1"/>
</dbReference>
<dbReference type="InterPro" id="IPR000700">
    <property type="entry name" value="PAS-assoc_C"/>
</dbReference>
<dbReference type="eggNOG" id="COG2202">
    <property type="taxonomic scope" value="Bacteria"/>
</dbReference>
<dbReference type="SMART" id="SM00091">
    <property type="entry name" value="PAS"/>
    <property type="match status" value="2"/>
</dbReference>
<dbReference type="CDD" id="cd00130">
    <property type="entry name" value="PAS"/>
    <property type="match status" value="2"/>
</dbReference>
<dbReference type="RefSeq" id="WP_013374711.1">
    <property type="nucleotide sequence ID" value="NC_014623.1"/>
</dbReference>
<dbReference type="PROSITE" id="PS50113">
    <property type="entry name" value="PAC"/>
    <property type="match status" value="2"/>
</dbReference>
<dbReference type="eggNOG" id="COG0745">
    <property type="taxonomic scope" value="Bacteria"/>
</dbReference>
<dbReference type="HOGENOM" id="CLU_000445_114_72_7"/>
<dbReference type="Gene3D" id="3.30.450.20">
    <property type="entry name" value="PAS domain"/>
    <property type="match status" value="2"/>
</dbReference>
<dbReference type="NCBIfam" id="TIGR00229">
    <property type="entry name" value="sensory_box"/>
    <property type="match status" value="2"/>
</dbReference>
<name>E3FM91_STIAD</name>
<dbReference type="Pfam" id="PF08448">
    <property type="entry name" value="PAS_4"/>
    <property type="match status" value="1"/>
</dbReference>
<dbReference type="KEGG" id="sur:STAUR_1486"/>
<dbReference type="InterPro" id="IPR004358">
    <property type="entry name" value="Sig_transdc_His_kin-like_C"/>
</dbReference>
<evidence type="ECO:0000259" key="6">
    <source>
        <dbReference type="PROSITE" id="PS50110"/>
    </source>
</evidence>
<dbReference type="STRING" id="378806.STAUR_1486"/>
<dbReference type="PANTHER" id="PTHR43547">
    <property type="entry name" value="TWO-COMPONENT HISTIDINE KINASE"/>
    <property type="match status" value="1"/>
</dbReference>
<dbReference type="InterPro" id="IPR000014">
    <property type="entry name" value="PAS"/>
</dbReference>
<dbReference type="InterPro" id="IPR003661">
    <property type="entry name" value="HisK_dim/P_dom"/>
</dbReference>
<dbReference type="InterPro" id="IPR035965">
    <property type="entry name" value="PAS-like_dom_sf"/>
</dbReference>
<dbReference type="SUPFAM" id="SSF52172">
    <property type="entry name" value="CheY-like"/>
    <property type="match status" value="1"/>
</dbReference>
<dbReference type="InterPro" id="IPR005467">
    <property type="entry name" value="His_kinase_dom"/>
</dbReference>
<evidence type="ECO:0000259" key="8">
    <source>
        <dbReference type="PROSITE" id="PS50113"/>
    </source>
</evidence>
<dbReference type="PROSITE" id="PS50112">
    <property type="entry name" value="PAS"/>
    <property type="match status" value="2"/>
</dbReference>
<dbReference type="Pfam" id="PF00072">
    <property type="entry name" value="Response_reg"/>
    <property type="match status" value="1"/>
</dbReference>
<proteinExistence type="predicted"/>
<protein>
    <recommendedName>
        <fullName evidence="2">histidine kinase</fullName>
        <ecNumber evidence="2">2.7.13.3</ecNumber>
    </recommendedName>
</protein>
<dbReference type="AlphaFoldDB" id="E3FM91"/>
<dbReference type="EMBL" id="CP002271">
    <property type="protein sequence ID" value="ADO69290.1"/>
    <property type="molecule type" value="Genomic_DNA"/>
</dbReference>
<dbReference type="SUPFAM" id="SSF55785">
    <property type="entry name" value="PYP-like sensor domain (PAS domain)"/>
    <property type="match status" value="2"/>
</dbReference>
<dbReference type="InterPro" id="IPR013655">
    <property type="entry name" value="PAS_fold_3"/>
</dbReference>
<dbReference type="SMART" id="SM00448">
    <property type="entry name" value="REC"/>
    <property type="match status" value="1"/>
</dbReference>
<dbReference type="PROSITE" id="PS50110">
    <property type="entry name" value="RESPONSE_REGULATORY"/>
    <property type="match status" value="1"/>
</dbReference>
<feature type="domain" description="Histidine kinase" evidence="5">
    <location>
        <begin position="410"/>
        <end position="624"/>
    </location>
</feature>
<comment type="catalytic activity">
    <reaction evidence="1">
        <text>ATP + protein L-histidine = ADP + protein N-phospho-L-histidine.</text>
        <dbReference type="EC" id="2.7.13.3"/>
    </reaction>
</comment>
<organism evidence="9 10">
    <name type="scientific">Stigmatella aurantiaca (strain DW4/3-1)</name>
    <dbReference type="NCBI Taxonomy" id="378806"/>
    <lineage>
        <taxon>Bacteria</taxon>
        <taxon>Pseudomonadati</taxon>
        <taxon>Myxococcota</taxon>
        <taxon>Myxococcia</taxon>
        <taxon>Myxococcales</taxon>
        <taxon>Cystobacterineae</taxon>
        <taxon>Archangiaceae</taxon>
        <taxon>Stigmatella</taxon>
    </lineage>
</organism>
<dbReference type="CDD" id="cd17574">
    <property type="entry name" value="REC_OmpR"/>
    <property type="match status" value="1"/>
</dbReference>
<dbReference type="Pfam" id="PF02518">
    <property type="entry name" value="HATPase_c"/>
    <property type="match status" value="1"/>
</dbReference>
<dbReference type="CDD" id="cd00082">
    <property type="entry name" value="HisKA"/>
    <property type="match status" value="1"/>
</dbReference>
<dbReference type="CDD" id="cd00075">
    <property type="entry name" value="HATPase"/>
    <property type="match status" value="1"/>
</dbReference>
<evidence type="ECO:0000256" key="1">
    <source>
        <dbReference type="ARBA" id="ARBA00000085"/>
    </source>
</evidence>
<feature type="domain" description="PAC" evidence="8">
    <location>
        <begin position="346"/>
        <end position="399"/>
    </location>
</feature>
<dbReference type="InterPro" id="IPR036890">
    <property type="entry name" value="HATPase_C_sf"/>
</dbReference>
<dbReference type="SUPFAM" id="SSF55874">
    <property type="entry name" value="ATPase domain of HSP90 chaperone/DNA topoisomerase II/histidine kinase"/>
    <property type="match status" value="1"/>
</dbReference>
<dbReference type="SMART" id="SM00388">
    <property type="entry name" value="HisKA"/>
    <property type="match status" value="1"/>
</dbReference>
<evidence type="ECO:0000313" key="10">
    <source>
        <dbReference type="Proteomes" id="UP000001351"/>
    </source>
</evidence>
<dbReference type="InterPro" id="IPR003594">
    <property type="entry name" value="HATPase_dom"/>
</dbReference>
<feature type="domain" description="PAC" evidence="8">
    <location>
        <begin position="216"/>
        <end position="269"/>
    </location>
</feature>
<dbReference type="GO" id="GO:0000155">
    <property type="term" value="F:phosphorelay sensor kinase activity"/>
    <property type="evidence" value="ECO:0007669"/>
    <property type="project" value="InterPro"/>
</dbReference>
<feature type="domain" description="PAS" evidence="7">
    <location>
        <begin position="145"/>
        <end position="216"/>
    </location>
</feature>
<feature type="domain" description="Response regulatory" evidence="6">
    <location>
        <begin position="10"/>
        <end position="126"/>
    </location>
</feature>
<dbReference type="PRINTS" id="PR00344">
    <property type="entry name" value="BCTRLSENSOR"/>
</dbReference>
<dbReference type="SMART" id="SM00387">
    <property type="entry name" value="HATPase_c"/>
    <property type="match status" value="1"/>
</dbReference>
<evidence type="ECO:0000313" key="9">
    <source>
        <dbReference type="EMBL" id="ADO69290.1"/>
    </source>
</evidence>
<evidence type="ECO:0000256" key="4">
    <source>
        <dbReference type="PROSITE-ProRule" id="PRU00169"/>
    </source>
</evidence>
<evidence type="ECO:0000256" key="2">
    <source>
        <dbReference type="ARBA" id="ARBA00012438"/>
    </source>
</evidence>
<dbReference type="eggNOG" id="COG4251">
    <property type="taxonomic scope" value="Bacteria"/>
</dbReference>
<dbReference type="InterPro" id="IPR011006">
    <property type="entry name" value="CheY-like_superfamily"/>
</dbReference>
<dbReference type="Proteomes" id="UP000001351">
    <property type="component" value="Chromosome"/>
</dbReference>
<dbReference type="InterPro" id="IPR013656">
    <property type="entry name" value="PAS_4"/>
</dbReference>
<dbReference type="InterPro" id="IPR001610">
    <property type="entry name" value="PAC"/>
</dbReference>
<dbReference type="Pfam" id="PF08447">
    <property type="entry name" value="PAS_3"/>
    <property type="match status" value="1"/>
</dbReference>
<dbReference type="SMART" id="SM00086">
    <property type="entry name" value="PAC"/>
    <property type="match status" value="2"/>
</dbReference>
<dbReference type="InterPro" id="IPR001789">
    <property type="entry name" value="Sig_transdc_resp-reg_receiver"/>
</dbReference>
<keyword evidence="10" id="KW-1185">Reference proteome</keyword>
<accession>E3FM91</accession>
<dbReference type="Gene3D" id="1.10.287.130">
    <property type="match status" value="1"/>
</dbReference>
<evidence type="ECO:0000259" key="5">
    <source>
        <dbReference type="PROSITE" id="PS50109"/>
    </source>
</evidence>